<evidence type="ECO:0008006" key="4">
    <source>
        <dbReference type="Google" id="ProtNLM"/>
    </source>
</evidence>
<dbReference type="InterPro" id="IPR025683">
    <property type="entry name" value="Protein_beta"/>
</dbReference>
<protein>
    <recommendedName>
        <fullName evidence="4">Protein beta</fullName>
    </recommendedName>
</protein>
<reference evidence="2 3" key="1">
    <citation type="submission" date="2015-09" db="EMBL/GenBank/DDBJ databases">
        <title>Genome announcement of multiple Pseudomonas syringae strains.</title>
        <authorList>
            <person name="Thakur S."/>
            <person name="Wang P.W."/>
            <person name="Gong Y."/>
            <person name="Weir B.S."/>
            <person name="Guttman D.S."/>
        </authorList>
    </citation>
    <scope>NUCLEOTIDE SEQUENCE [LARGE SCALE GENOMIC DNA]</scope>
    <source>
        <strain evidence="2 3">ICMP4531</strain>
    </source>
</reference>
<organism evidence="2 3">
    <name type="scientific">Pseudomonas syringae pv. helianthi</name>
    <dbReference type="NCBI Taxonomy" id="251654"/>
    <lineage>
        <taxon>Bacteria</taxon>
        <taxon>Pseudomonadati</taxon>
        <taxon>Pseudomonadota</taxon>
        <taxon>Gammaproteobacteria</taxon>
        <taxon>Pseudomonadales</taxon>
        <taxon>Pseudomonadaceae</taxon>
        <taxon>Pseudomonas</taxon>
    </lineage>
</organism>
<dbReference type="Proteomes" id="UP000050557">
    <property type="component" value="Unassembled WGS sequence"/>
</dbReference>
<gene>
    <name evidence="2" type="ORF">ALO68_00136</name>
</gene>
<dbReference type="AlphaFoldDB" id="A0A0P9R5N4"/>
<evidence type="ECO:0000256" key="1">
    <source>
        <dbReference type="SAM" id="MobiDB-lite"/>
    </source>
</evidence>
<name>A0A0P9R5N4_9PSED</name>
<evidence type="ECO:0000313" key="2">
    <source>
        <dbReference type="EMBL" id="KPX42624.1"/>
    </source>
</evidence>
<dbReference type="RefSeq" id="WP_054987383.1">
    <property type="nucleotide sequence ID" value="NZ_CP092918.1"/>
</dbReference>
<comment type="caution">
    <text evidence="2">The sequence shown here is derived from an EMBL/GenBank/DDBJ whole genome shotgun (WGS) entry which is preliminary data.</text>
</comment>
<evidence type="ECO:0000313" key="3">
    <source>
        <dbReference type="Proteomes" id="UP000050557"/>
    </source>
</evidence>
<dbReference type="PATRIC" id="fig|251654.3.peg.178"/>
<dbReference type="EMBL" id="LJQM01000190">
    <property type="protein sequence ID" value="KPX42624.1"/>
    <property type="molecule type" value="Genomic_DNA"/>
</dbReference>
<accession>A0A0P9R5N4</accession>
<feature type="region of interest" description="Disordered" evidence="1">
    <location>
        <begin position="255"/>
        <end position="274"/>
    </location>
</feature>
<proteinExistence type="predicted"/>
<sequence>MHKNFADWKYIPLLAISIAEITAMEQLPDKDRDMILPLFPLKGWASAHKLSSSIKKIREATGSRPWIADIDTKFLYSNKTFLFTGSFPERPVFHELEKLLDPYNAFNNWYEFIKDHEEAIPCLRLENLEDLEDLRKQATKLCSLARGLVIRINPTPENYERQELIFKSLDAEVLERTLVIYDLGQIDAKFGERINTLISFITSARTYTSSLEIAVSASSFPYGFAGQQQGENSIYERMLYNQVSERADLKPIIYSDRGSTRADKQDGGAGTPPPRIDYPLKKDWKFVRREVDDDAPNAQERRRAAYIEIAKEITSNTYWIPELRLWGTQQIEITAEGSEFGISSPMRSTAVRINIHLFNQLHYDMETSEIDTDEEWTD</sequence>
<dbReference type="Pfam" id="PF14350">
    <property type="entry name" value="Beta_protein"/>
    <property type="match status" value="1"/>
</dbReference>